<proteinExistence type="predicted"/>
<gene>
    <name evidence="1" type="ORF">PLXY2_LOCUS10772</name>
</gene>
<organism evidence="1 2">
    <name type="scientific">Plutella xylostella</name>
    <name type="common">Diamondback moth</name>
    <name type="synonym">Plutella maculipennis</name>
    <dbReference type="NCBI Taxonomy" id="51655"/>
    <lineage>
        <taxon>Eukaryota</taxon>
        <taxon>Metazoa</taxon>
        <taxon>Ecdysozoa</taxon>
        <taxon>Arthropoda</taxon>
        <taxon>Hexapoda</taxon>
        <taxon>Insecta</taxon>
        <taxon>Pterygota</taxon>
        <taxon>Neoptera</taxon>
        <taxon>Endopterygota</taxon>
        <taxon>Lepidoptera</taxon>
        <taxon>Glossata</taxon>
        <taxon>Ditrysia</taxon>
        <taxon>Yponomeutoidea</taxon>
        <taxon>Plutellidae</taxon>
        <taxon>Plutella</taxon>
    </lineage>
</organism>
<sequence>MVIVTGERKEKEEVLGGDVADPVCIQDREDIRRQRLLS</sequence>
<dbReference type="EMBL" id="CAJHNJ030000050">
    <property type="protein sequence ID" value="CAG9132560.1"/>
    <property type="molecule type" value="Genomic_DNA"/>
</dbReference>
<protein>
    <submittedName>
        <fullName evidence="1">(diamondback moth) hypothetical protein</fullName>
    </submittedName>
</protein>
<name>A0A8S4FWG8_PLUXY</name>
<dbReference type="AlphaFoldDB" id="A0A8S4FWG8"/>
<evidence type="ECO:0000313" key="2">
    <source>
        <dbReference type="Proteomes" id="UP000653454"/>
    </source>
</evidence>
<reference evidence="1" key="1">
    <citation type="submission" date="2020-11" db="EMBL/GenBank/DDBJ databases">
        <authorList>
            <person name="Whiteford S."/>
        </authorList>
    </citation>
    <scope>NUCLEOTIDE SEQUENCE</scope>
</reference>
<accession>A0A8S4FWG8</accession>
<keyword evidence="2" id="KW-1185">Reference proteome</keyword>
<dbReference type="Proteomes" id="UP000653454">
    <property type="component" value="Unassembled WGS sequence"/>
</dbReference>
<evidence type="ECO:0000313" key="1">
    <source>
        <dbReference type="EMBL" id="CAG9132560.1"/>
    </source>
</evidence>
<comment type="caution">
    <text evidence="1">The sequence shown here is derived from an EMBL/GenBank/DDBJ whole genome shotgun (WGS) entry which is preliminary data.</text>
</comment>